<dbReference type="InterPro" id="IPR032852">
    <property type="entry name" value="ALKBH2"/>
</dbReference>
<keyword evidence="2" id="KW-0560">Oxidoreductase</keyword>
<proteinExistence type="predicted"/>
<sequence length="229" mass="26135">MKTECQFGLFDDVSASLPRSERLVFTPQSDDPDRPPISHIRHYLTSRQQQLLLGECASYPFSSPAVTVFGKSHPIPRQQVWFADAGCEYRYSGLLMAPMPWPHYAGRLLNQLNRELGPAPGREFNGCLVNRYRHGSDAMGFHADDEPELVSDAMVAIVSLGQSRPMLFRRNRDGLKYRLLLQAGDLLLMHPPMQSLWQHAIPKSRRALDERVSFTFRAILPFYHRPADD</sequence>
<dbReference type="InterPro" id="IPR027450">
    <property type="entry name" value="AlkB-like"/>
</dbReference>
<keyword evidence="3" id="KW-1185">Reference proteome</keyword>
<keyword evidence="2" id="KW-0223">Dioxygenase</keyword>
<organism evidence="2 3">
    <name type="scientific">Shewanella jiangmenensis</name>
    <dbReference type="NCBI Taxonomy" id="2837387"/>
    <lineage>
        <taxon>Bacteria</taxon>
        <taxon>Pseudomonadati</taxon>
        <taxon>Pseudomonadota</taxon>
        <taxon>Gammaproteobacteria</taxon>
        <taxon>Alteromonadales</taxon>
        <taxon>Shewanellaceae</taxon>
        <taxon>Shewanella</taxon>
    </lineage>
</organism>
<dbReference type="InterPro" id="IPR037151">
    <property type="entry name" value="AlkB-like_sf"/>
</dbReference>
<dbReference type="GO" id="GO:0051213">
    <property type="term" value="F:dioxygenase activity"/>
    <property type="evidence" value="ECO:0007669"/>
    <property type="project" value="UniProtKB-KW"/>
</dbReference>
<accession>A0ABS5V6N4</accession>
<dbReference type="PANTHER" id="PTHR31573:SF1">
    <property type="entry name" value="DNA OXIDATIVE DEMETHYLASE ALKBH2"/>
    <property type="match status" value="1"/>
</dbReference>
<gene>
    <name evidence="2" type="ORF">KJI95_09090</name>
</gene>
<evidence type="ECO:0000313" key="2">
    <source>
        <dbReference type="EMBL" id="MBT1444673.1"/>
    </source>
</evidence>
<dbReference type="PANTHER" id="PTHR31573">
    <property type="entry name" value="ALPHA-KETOGLUTARATE-DEPENDENT DIOXYGENASE ALKB HOMOLOG 2"/>
    <property type="match status" value="1"/>
</dbReference>
<dbReference type="PROSITE" id="PS51471">
    <property type="entry name" value="FE2OG_OXY"/>
    <property type="match status" value="1"/>
</dbReference>
<dbReference type="Proteomes" id="UP001195903">
    <property type="component" value="Unassembled WGS sequence"/>
</dbReference>
<dbReference type="InterPro" id="IPR005123">
    <property type="entry name" value="Oxoglu/Fe-dep_dioxygenase_dom"/>
</dbReference>
<name>A0ABS5V6N4_9GAMM</name>
<feature type="domain" description="Fe2OG dioxygenase" evidence="1">
    <location>
        <begin position="123"/>
        <end position="220"/>
    </location>
</feature>
<protein>
    <submittedName>
        <fullName evidence="2">Alpha-ketoglutarate-dependent dioxygenase AlkB</fullName>
    </submittedName>
</protein>
<evidence type="ECO:0000313" key="3">
    <source>
        <dbReference type="Proteomes" id="UP001195903"/>
    </source>
</evidence>
<evidence type="ECO:0000259" key="1">
    <source>
        <dbReference type="PROSITE" id="PS51471"/>
    </source>
</evidence>
<dbReference type="RefSeq" id="WP_214506881.1">
    <property type="nucleotide sequence ID" value="NZ_JAHEPS010000003.1"/>
</dbReference>
<comment type="caution">
    <text evidence="2">The sequence shown here is derived from an EMBL/GenBank/DDBJ whole genome shotgun (WGS) entry which is preliminary data.</text>
</comment>
<reference evidence="2 3" key="1">
    <citation type="submission" date="2021-05" db="EMBL/GenBank/DDBJ databases">
        <title>Shewanella sp. JM162201.</title>
        <authorList>
            <person name="Xu S."/>
            <person name="Li A."/>
        </authorList>
    </citation>
    <scope>NUCLEOTIDE SEQUENCE [LARGE SCALE GENOMIC DNA]</scope>
    <source>
        <strain evidence="2 3">JM162201</strain>
    </source>
</reference>
<dbReference type="Pfam" id="PF13532">
    <property type="entry name" value="2OG-FeII_Oxy_2"/>
    <property type="match status" value="1"/>
</dbReference>
<dbReference type="Gene3D" id="2.60.120.590">
    <property type="entry name" value="Alpha-ketoglutarate-dependent dioxygenase AlkB-like"/>
    <property type="match status" value="1"/>
</dbReference>
<dbReference type="SUPFAM" id="SSF51197">
    <property type="entry name" value="Clavaminate synthase-like"/>
    <property type="match status" value="1"/>
</dbReference>
<dbReference type="EMBL" id="JAHEPS010000003">
    <property type="protein sequence ID" value="MBT1444673.1"/>
    <property type="molecule type" value="Genomic_DNA"/>
</dbReference>